<comment type="caution">
    <text evidence="1">The sequence shown here is derived from an EMBL/GenBank/DDBJ whole genome shotgun (WGS) entry which is preliminary data.</text>
</comment>
<dbReference type="Proteomes" id="UP001396334">
    <property type="component" value="Unassembled WGS sequence"/>
</dbReference>
<dbReference type="EMBL" id="JBBPBN010000157">
    <property type="protein sequence ID" value="KAK8974728.1"/>
    <property type="molecule type" value="Genomic_DNA"/>
</dbReference>
<protein>
    <submittedName>
        <fullName evidence="1">Uncharacterized protein</fullName>
    </submittedName>
</protein>
<proteinExistence type="predicted"/>
<gene>
    <name evidence="1" type="ORF">V6N11_024370</name>
</gene>
<reference evidence="1 2" key="1">
    <citation type="journal article" date="2024" name="G3 (Bethesda)">
        <title>Genome assembly of Hibiscus sabdariffa L. provides insights into metabolisms of medicinal natural products.</title>
        <authorList>
            <person name="Kim T."/>
        </authorList>
    </citation>
    <scope>NUCLEOTIDE SEQUENCE [LARGE SCALE GENOMIC DNA]</scope>
    <source>
        <strain evidence="1">TK-2024</strain>
        <tissue evidence="1">Old leaves</tissue>
    </source>
</reference>
<evidence type="ECO:0000313" key="2">
    <source>
        <dbReference type="Proteomes" id="UP001396334"/>
    </source>
</evidence>
<keyword evidence="2" id="KW-1185">Reference proteome</keyword>
<accession>A0ABR2NEW4</accession>
<organism evidence="1 2">
    <name type="scientific">Hibiscus sabdariffa</name>
    <name type="common">roselle</name>
    <dbReference type="NCBI Taxonomy" id="183260"/>
    <lineage>
        <taxon>Eukaryota</taxon>
        <taxon>Viridiplantae</taxon>
        <taxon>Streptophyta</taxon>
        <taxon>Embryophyta</taxon>
        <taxon>Tracheophyta</taxon>
        <taxon>Spermatophyta</taxon>
        <taxon>Magnoliopsida</taxon>
        <taxon>eudicotyledons</taxon>
        <taxon>Gunneridae</taxon>
        <taxon>Pentapetalae</taxon>
        <taxon>rosids</taxon>
        <taxon>malvids</taxon>
        <taxon>Malvales</taxon>
        <taxon>Malvaceae</taxon>
        <taxon>Malvoideae</taxon>
        <taxon>Hibiscus</taxon>
    </lineage>
</organism>
<evidence type="ECO:0000313" key="1">
    <source>
        <dbReference type="EMBL" id="KAK8974728.1"/>
    </source>
</evidence>
<sequence>MEKLGVVAGLRSSVESLVVSVEGLSAHGVEGCCYGDVRWWVRWFNGGCRMKVVKWNDDFVMKMKEIWDDNF</sequence>
<name>A0ABR2NEW4_9ROSI</name>